<comment type="caution">
    <text evidence="12">The sequence shown here is derived from an EMBL/GenBank/DDBJ whole genome shotgun (WGS) entry which is preliminary data.</text>
</comment>
<dbReference type="PROSITE" id="PS00027">
    <property type="entry name" value="HOMEOBOX_1"/>
    <property type="match status" value="1"/>
</dbReference>
<evidence type="ECO:0000256" key="1">
    <source>
        <dbReference type="ARBA" id="ARBA00004123"/>
    </source>
</evidence>
<dbReference type="GO" id="GO:0000981">
    <property type="term" value="F:DNA-binding transcription factor activity, RNA polymerase II-specific"/>
    <property type="evidence" value="ECO:0007669"/>
    <property type="project" value="InterPro"/>
</dbReference>
<dbReference type="AlphaFoldDB" id="A0A8S9ZYM2"/>
<dbReference type="Pfam" id="PF00046">
    <property type="entry name" value="Homeodomain"/>
    <property type="match status" value="1"/>
</dbReference>
<keyword evidence="13" id="KW-1185">Reference proteome</keyword>
<evidence type="ECO:0000256" key="4">
    <source>
        <dbReference type="ARBA" id="ARBA00023125"/>
    </source>
</evidence>
<keyword evidence="6 7" id="KW-0539">Nucleus</keyword>
<evidence type="ECO:0000256" key="8">
    <source>
        <dbReference type="RuleBase" id="RU000682"/>
    </source>
</evidence>
<feature type="region of interest" description="Disordered" evidence="9">
    <location>
        <begin position="150"/>
        <end position="175"/>
    </location>
</feature>
<dbReference type="Gene3D" id="1.10.10.60">
    <property type="entry name" value="Homeodomain-like"/>
    <property type="match status" value="1"/>
</dbReference>
<dbReference type="InterPro" id="IPR031701">
    <property type="entry name" value="SIX1_SD"/>
</dbReference>
<evidence type="ECO:0000256" key="2">
    <source>
        <dbReference type="ARBA" id="ARBA00008161"/>
    </source>
</evidence>
<dbReference type="GO" id="GO:0000978">
    <property type="term" value="F:RNA polymerase II cis-regulatory region sequence-specific DNA binding"/>
    <property type="evidence" value="ECO:0007669"/>
    <property type="project" value="TreeGrafter"/>
</dbReference>
<dbReference type="InterPro" id="IPR001356">
    <property type="entry name" value="HD"/>
</dbReference>
<dbReference type="Proteomes" id="UP000605970">
    <property type="component" value="Unassembled WGS sequence"/>
</dbReference>
<dbReference type="InterPro" id="IPR017970">
    <property type="entry name" value="Homeobox_CS"/>
</dbReference>
<feature type="region of interest" description="Disordered" evidence="9">
    <location>
        <begin position="195"/>
        <end position="215"/>
    </location>
</feature>
<dbReference type="PANTHER" id="PTHR10390">
    <property type="entry name" value="HOMEOBOX PROTEIN SIX"/>
    <property type="match status" value="1"/>
</dbReference>
<name>A0A8S9ZYM2_9BILA</name>
<keyword evidence="10" id="KW-1133">Transmembrane helix</keyword>
<feature type="compositionally biased region" description="Low complexity" evidence="9">
    <location>
        <begin position="202"/>
        <end position="215"/>
    </location>
</feature>
<feature type="transmembrane region" description="Helical" evidence="10">
    <location>
        <begin position="430"/>
        <end position="448"/>
    </location>
</feature>
<dbReference type="PROSITE" id="PS50071">
    <property type="entry name" value="HOMEOBOX_2"/>
    <property type="match status" value="1"/>
</dbReference>
<evidence type="ECO:0000259" key="11">
    <source>
        <dbReference type="PROSITE" id="PS50071"/>
    </source>
</evidence>
<keyword evidence="4 7" id="KW-0238">DNA-binding</keyword>
<evidence type="ECO:0000313" key="12">
    <source>
        <dbReference type="EMBL" id="KAF7638358.1"/>
    </source>
</evidence>
<dbReference type="Pfam" id="PF17266">
    <property type="entry name" value="DUF5332"/>
    <property type="match status" value="1"/>
</dbReference>
<dbReference type="SMART" id="SM00389">
    <property type="entry name" value="HOX"/>
    <property type="match status" value="1"/>
</dbReference>
<protein>
    <recommendedName>
        <fullName evidence="11">Homeobox domain-containing protein</fullName>
    </recommendedName>
</protein>
<gene>
    <name evidence="12" type="ORF">Mgra_00002040</name>
</gene>
<feature type="domain" description="Homeobox" evidence="11">
    <location>
        <begin position="104"/>
        <end position="164"/>
    </location>
</feature>
<keyword evidence="10" id="KW-0812">Transmembrane</keyword>
<dbReference type="CDD" id="cd00086">
    <property type="entry name" value="homeodomain"/>
    <property type="match status" value="1"/>
</dbReference>
<dbReference type="SUPFAM" id="SSF46689">
    <property type="entry name" value="Homeodomain-like"/>
    <property type="match status" value="1"/>
</dbReference>
<evidence type="ECO:0000313" key="13">
    <source>
        <dbReference type="Proteomes" id="UP000605970"/>
    </source>
</evidence>
<keyword evidence="5 7" id="KW-0371">Homeobox</keyword>
<evidence type="ECO:0000256" key="6">
    <source>
        <dbReference type="ARBA" id="ARBA00023242"/>
    </source>
</evidence>
<dbReference type="FunFam" id="1.10.10.60:FF:000046">
    <property type="entry name" value="SIX homeobox 3"/>
    <property type="match status" value="1"/>
</dbReference>
<evidence type="ECO:0000256" key="3">
    <source>
        <dbReference type="ARBA" id="ARBA00022473"/>
    </source>
</evidence>
<dbReference type="PANTHER" id="PTHR10390:SF61">
    <property type="entry name" value="HOMEOBOX PROTEIN SIX2"/>
    <property type="match status" value="1"/>
</dbReference>
<dbReference type="GO" id="GO:0005634">
    <property type="term" value="C:nucleus"/>
    <property type="evidence" value="ECO:0007669"/>
    <property type="project" value="UniProtKB-SubCell"/>
</dbReference>
<evidence type="ECO:0000256" key="5">
    <source>
        <dbReference type="ARBA" id="ARBA00023155"/>
    </source>
</evidence>
<dbReference type="EMBL" id="JABEBT010000012">
    <property type="protein sequence ID" value="KAF7638358.1"/>
    <property type="molecule type" value="Genomic_DNA"/>
</dbReference>
<proteinExistence type="inferred from homology"/>
<evidence type="ECO:0000256" key="10">
    <source>
        <dbReference type="SAM" id="Phobius"/>
    </source>
</evidence>
<comment type="subcellular location">
    <subcellularLocation>
        <location evidence="1 7 8">Nucleus</location>
    </subcellularLocation>
</comment>
<feature type="DNA-binding region" description="Homeobox" evidence="7">
    <location>
        <begin position="106"/>
        <end position="165"/>
    </location>
</feature>
<organism evidence="12 13">
    <name type="scientific">Meloidogyne graminicola</name>
    <dbReference type="NCBI Taxonomy" id="189291"/>
    <lineage>
        <taxon>Eukaryota</taxon>
        <taxon>Metazoa</taxon>
        <taxon>Ecdysozoa</taxon>
        <taxon>Nematoda</taxon>
        <taxon>Chromadorea</taxon>
        <taxon>Rhabditida</taxon>
        <taxon>Tylenchina</taxon>
        <taxon>Tylenchomorpha</taxon>
        <taxon>Tylenchoidea</taxon>
        <taxon>Meloidogynidae</taxon>
        <taxon>Meloidogyninae</taxon>
        <taxon>Meloidogyne</taxon>
    </lineage>
</organism>
<keyword evidence="10" id="KW-0472">Membrane</keyword>
<keyword evidence="3" id="KW-0217">Developmental protein</keyword>
<reference evidence="12" key="1">
    <citation type="journal article" date="2020" name="Ecol. Evol.">
        <title>Genome structure and content of the rice root-knot nematode (Meloidogyne graminicola).</title>
        <authorList>
            <person name="Phan N.T."/>
            <person name="Danchin E.G.J."/>
            <person name="Klopp C."/>
            <person name="Perfus-Barbeoch L."/>
            <person name="Kozlowski D.K."/>
            <person name="Koutsovoulos G.D."/>
            <person name="Lopez-Roques C."/>
            <person name="Bouchez O."/>
            <person name="Zahm M."/>
            <person name="Besnard G."/>
            <person name="Bellafiore S."/>
        </authorList>
    </citation>
    <scope>NUCLEOTIDE SEQUENCE</scope>
    <source>
        <strain evidence="12">VN-18</strain>
    </source>
</reference>
<dbReference type="OrthoDB" id="5774172at2759"/>
<accession>A0A8S9ZYM2</accession>
<dbReference type="InterPro" id="IPR035161">
    <property type="entry name" value="DUF5332"/>
</dbReference>
<comment type="similarity">
    <text evidence="2">Belongs to the SIX/Sine oculis homeobox family.</text>
</comment>
<dbReference type="GO" id="GO:0005667">
    <property type="term" value="C:transcription regulator complex"/>
    <property type="evidence" value="ECO:0007669"/>
    <property type="project" value="TreeGrafter"/>
</dbReference>
<dbReference type="InterPro" id="IPR009057">
    <property type="entry name" value="Homeodomain-like_sf"/>
</dbReference>
<evidence type="ECO:0000256" key="7">
    <source>
        <dbReference type="PROSITE-ProRule" id="PRU00108"/>
    </source>
</evidence>
<sequence>MQKINTLQHCYNGQQQQNFYSNFIYSVEQVNVLCEVMQRYNLIEKLSQFLWSIPPLDEYRNTESDLWMRAHYCEAEKIRGREEKLGAVSKYRIRRKFPLPRTIWDGEETSYCFRESSRAILRLSYRENPYPSPKAKKELAERTSLTQTQVSNWFKNRRQRDRAAGSRDGQILSSNSVDRDEEAFPFINGCCGDSSAAEDEQQQQQTISNNNNKSTNFFNKFNLTKEEKNQNEGVENNLNKQIKNKIEEKCSKIIIDQTKLTTISNNNNLSSFNSPTITSFNLVKEKEDLFNNSRNSNYFSENLNQGLAACMGIKYYNGENNLYGRIDPRFVSSFGSTNNILPYSIGGLESSNINGGRSILNFSQINNNNNNINNNFSSSFIQRQENQEMSISYQNLKMIVGPEICRRKILNKLKMPIVERRKNLIIEWKILLKLFLFNLFIYPIVGISEGAIKLNIMCKDLFTCTVRNHCVQLDSLQTSFENATIGKNLYNELDKNIDYGCIFTSGCMEECNKCPLCMTSKQQLVDVLSGNRRANDGECAVLVNCAGECVKESNQDLNKISYCLRHKCAFHCFDGSCPKCSAFVTRIFNQICVVGDFRKRIQEWKGHCYEMFRAIVMAKFEEEFIKTGSTPSIGNRSGATGILGIIQQRALKTQEQNLSMEYKFLKKIKFHKVMFQNNFNKNKSNSFQSPALICSLSCQLILCDSQ</sequence>
<dbReference type="Pfam" id="PF16878">
    <property type="entry name" value="SIX1_SD"/>
    <property type="match status" value="1"/>
</dbReference>
<evidence type="ECO:0000256" key="9">
    <source>
        <dbReference type="SAM" id="MobiDB-lite"/>
    </source>
</evidence>